<comment type="caution">
    <text evidence="1">The sequence shown here is derived from an EMBL/GenBank/DDBJ whole genome shotgun (WGS) entry which is preliminary data.</text>
</comment>
<dbReference type="Proteomes" id="UP001418222">
    <property type="component" value="Unassembled WGS sequence"/>
</dbReference>
<name>A0AAP0BG95_9ASPA</name>
<reference evidence="1 2" key="1">
    <citation type="journal article" date="2022" name="Nat. Plants">
        <title>Genomes of leafy and leafless Platanthera orchids illuminate the evolution of mycoheterotrophy.</title>
        <authorList>
            <person name="Li M.H."/>
            <person name="Liu K.W."/>
            <person name="Li Z."/>
            <person name="Lu H.C."/>
            <person name="Ye Q.L."/>
            <person name="Zhang D."/>
            <person name="Wang J.Y."/>
            <person name="Li Y.F."/>
            <person name="Zhong Z.M."/>
            <person name="Liu X."/>
            <person name="Yu X."/>
            <person name="Liu D.K."/>
            <person name="Tu X.D."/>
            <person name="Liu B."/>
            <person name="Hao Y."/>
            <person name="Liao X.Y."/>
            <person name="Jiang Y.T."/>
            <person name="Sun W.H."/>
            <person name="Chen J."/>
            <person name="Chen Y.Q."/>
            <person name="Ai Y."/>
            <person name="Zhai J.W."/>
            <person name="Wu S.S."/>
            <person name="Zhou Z."/>
            <person name="Hsiao Y.Y."/>
            <person name="Wu W.L."/>
            <person name="Chen Y.Y."/>
            <person name="Lin Y.F."/>
            <person name="Hsu J.L."/>
            <person name="Li C.Y."/>
            <person name="Wang Z.W."/>
            <person name="Zhao X."/>
            <person name="Zhong W.Y."/>
            <person name="Ma X.K."/>
            <person name="Ma L."/>
            <person name="Huang J."/>
            <person name="Chen G.Z."/>
            <person name="Huang M.Z."/>
            <person name="Huang L."/>
            <person name="Peng D.H."/>
            <person name="Luo Y.B."/>
            <person name="Zou S.Q."/>
            <person name="Chen S.P."/>
            <person name="Lan S."/>
            <person name="Tsai W.C."/>
            <person name="Van de Peer Y."/>
            <person name="Liu Z.J."/>
        </authorList>
    </citation>
    <scope>NUCLEOTIDE SEQUENCE [LARGE SCALE GENOMIC DNA]</scope>
    <source>
        <strain evidence="1">Lor287</strain>
    </source>
</reference>
<keyword evidence="2" id="KW-1185">Reference proteome</keyword>
<dbReference type="AlphaFoldDB" id="A0AAP0BG95"/>
<evidence type="ECO:0000313" key="2">
    <source>
        <dbReference type="Proteomes" id="UP001418222"/>
    </source>
</evidence>
<evidence type="ECO:0000313" key="1">
    <source>
        <dbReference type="EMBL" id="KAK8938492.1"/>
    </source>
</evidence>
<accession>A0AAP0BG95</accession>
<proteinExistence type="predicted"/>
<sequence length="96" mass="11220">MYIVLYIIKKGNLKHHQKPVIPNKIIRSENSTAQNVRLPKVGSYAKCQSDEYSREGNLKVRREYTLHQSSLNQLMHYTITDTRRGSNQVNLHELEP</sequence>
<gene>
    <name evidence="1" type="ORF">KSP39_PZI011567</name>
</gene>
<dbReference type="EMBL" id="JBBWWQ010000009">
    <property type="protein sequence ID" value="KAK8938492.1"/>
    <property type="molecule type" value="Genomic_DNA"/>
</dbReference>
<organism evidence="1 2">
    <name type="scientific">Platanthera zijinensis</name>
    <dbReference type="NCBI Taxonomy" id="2320716"/>
    <lineage>
        <taxon>Eukaryota</taxon>
        <taxon>Viridiplantae</taxon>
        <taxon>Streptophyta</taxon>
        <taxon>Embryophyta</taxon>
        <taxon>Tracheophyta</taxon>
        <taxon>Spermatophyta</taxon>
        <taxon>Magnoliopsida</taxon>
        <taxon>Liliopsida</taxon>
        <taxon>Asparagales</taxon>
        <taxon>Orchidaceae</taxon>
        <taxon>Orchidoideae</taxon>
        <taxon>Orchideae</taxon>
        <taxon>Orchidinae</taxon>
        <taxon>Platanthera</taxon>
    </lineage>
</organism>
<protein>
    <submittedName>
        <fullName evidence="1">Uncharacterized protein</fullName>
    </submittedName>
</protein>